<organism evidence="9 10">
    <name type="scientific">Actinomadura alba</name>
    <dbReference type="NCBI Taxonomy" id="406431"/>
    <lineage>
        <taxon>Bacteria</taxon>
        <taxon>Bacillati</taxon>
        <taxon>Actinomycetota</taxon>
        <taxon>Actinomycetes</taxon>
        <taxon>Streptosporangiales</taxon>
        <taxon>Thermomonosporaceae</taxon>
        <taxon>Actinomadura</taxon>
    </lineage>
</organism>
<comment type="caution">
    <text evidence="9">The sequence shown here is derived from an EMBL/GenBank/DDBJ whole genome shotgun (WGS) entry which is preliminary data.</text>
</comment>
<evidence type="ECO:0000256" key="6">
    <source>
        <dbReference type="ARBA" id="ARBA00023136"/>
    </source>
</evidence>
<dbReference type="PANTHER" id="PTHR42718">
    <property type="entry name" value="MAJOR FACILITATOR SUPERFAMILY MULTIDRUG TRANSPORTER MFSC"/>
    <property type="match status" value="1"/>
</dbReference>
<feature type="transmembrane region" description="Helical" evidence="7">
    <location>
        <begin position="171"/>
        <end position="193"/>
    </location>
</feature>
<dbReference type="PANTHER" id="PTHR42718:SF47">
    <property type="entry name" value="METHYL VIOLOGEN RESISTANCE PROTEIN SMVA"/>
    <property type="match status" value="1"/>
</dbReference>
<feature type="transmembrane region" description="Helical" evidence="7">
    <location>
        <begin position="482"/>
        <end position="502"/>
    </location>
</feature>
<keyword evidence="5 7" id="KW-1133">Transmembrane helix</keyword>
<keyword evidence="2" id="KW-0813">Transport</keyword>
<dbReference type="InterPro" id="IPR020846">
    <property type="entry name" value="MFS_dom"/>
</dbReference>
<dbReference type="CDD" id="cd17321">
    <property type="entry name" value="MFS_MMR_MDR_like"/>
    <property type="match status" value="1"/>
</dbReference>
<dbReference type="InterPro" id="IPR036259">
    <property type="entry name" value="MFS_trans_sf"/>
</dbReference>
<dbReference type="SUPFAM" id="SSF103473">
    <property type="entry name" value="MFS general substrate transporter"/>
    <property type="match status" value="1"/>
</dbReference>
<feature type="transmembrane region" description="Helical" evidence="7">
    <location>
        <begin position="271"/>
        <end position="292"/>
    </location>
</feature>
<dbReference type="EMBL" id="JABVEC010000043">
    <property type="protein sequence ID" value="MBC6470516.1"/>
    <property type="molecule type" value="Genomic_DNA"/>
</dbReference>
<evidence type="ECO:0000256" key="3">
    <source>
        <dbReference type="ARBA" id="ARBA00022475"/>
    </source>
</evidence>
<feature type="transmembrane region" description="Helical" evidence="7">
    <location>
        <begin position="20"/>
        <end position="44"/>
    </location>
</feature>
<feature type="transmembrane region" description="Helical" evidence="7">
    <location>
        <begin position="56"/>
        <end position="76"/>
    </location>
</feature>
<evidence type="ECO:0000256" key="5">
    <source>
        <dbReference type="ARBA" id="ARBA00022989"/>
    </source>
</evidence>
<dbReference type="InterPro" id="IPR011701">
    <property type="entry name" value="MFS"/>
</dbReference>
<keyword evidence="10" id="KW-1185">Reference proteome</keyword>
<dbReference type="Pfam" id="PF07690">
    <property type="entry name" value="MFS_1"/>
    <property type="match status" value="1"/>
</dbReference>
<reference evidence="9 10" key="1">
    <citation type="submission" date="2020-06" db="EMBL/GenBank/DDBJ databases">
        <title>Actinomadura xiongansis sp. nov., isolated from soil of Baiyangdian.</title>
        <authorList>
            <person name="Zhang X."/>
        </authorList>
    </citation>
    <scope>NUCLEOTIDE SEQUENCE [LARGE SCALE GENOMIC DNA]</scope>
    <source>
        <strain evidence="9 10">HBUM206468</strain>
    </source>
</reference>
<evidence type="ECO:0000313" key="10">
    <source>
        <dbReference type="Proteomes" id="UP000805614"/>
    </source>
</evidence>
<feature type="transmembrane region" description="Helical" evidence="7">
    <location>
        <begin position="110"/>
        <end position="131"/>
    </location>
</feature>
<gene>
    <name evidence="9" type="ORF">HKK74_34260</name>
</gene>
<protein>
    <submittedName>
        <fullName evidence="9">MFS transporter</fullName>
    </submittedName>
</protein>
<feature type="transmembrane region" description="Helical" evidence="7">
    <location>
        <begin position="85"/>
        <end position="104"/>
    </location>
</feature>
<feature type="transmembrane region" description="Helical" evidence="7">
    <location>
        <begin position="336"/>
        <end position="356"/>
    </location>
</feature>
<dbReference type="Proteomes" id="UP000805614">
    <property type="component" value="Unassembled WGS sequence"/>
</dbReference>
<feature type="transmembrane region" description="Helical" evidence="7">
    <location>
        <begin position="234"/>
        <end position="251"/>
    </location>
</feature>
<comment type="subcellular location">
    <subcellularLocation>
        <location evidence="1">Cell membrane</location>
        <topology evidence="1">Multi-pass membrane protein</topology>
    </subcellularLocation>
</comment>
<dbReference type="PROSITE" id="PS50850">
    <property type="entry name" value="MFS"/>
    <property type="match status" value="1"/>
</dbReference>
<accession>A0ABR7M0G4</accession>
<dbReference type="Gene3D" id="1.20.1720.10">
    <property type="entry name" value="Multidrug resistance protein D"/>
    <property type="match status" value="2"/>
</dbReference>
<evidence type="ECO:0000256" key="1">
    <source>
        <dbReference type="ARBA" id="ARBA00004651"/>
    </source>
</evidence>
<keyword evidence="3" id="KW-1003">Cell membrane</keyword>
<feature type="transmembrane region" description="Helical" evidence="7">
    <location>
        <begin position="143"/>
        <end position="165"/>
    </location>
</feature>
<feature type="transmembrane region" description="Helical" evidence="7">
    <location>
        <begin position="362"/>
        <end position="388"/>
    </location>
</feature>
<feature type="domain" description="Major facilitator superfamily (MFS) profile" evidence="8">
    <location>
        <begin position="19"/>
        <end position="509"/>
    </location>
</feature>
<evidence type="ECO:0000256" key="7">
    <source>
        <dbReference type="SAM" id="Phobius"/>
    </source>
</evidence>
<keyword evidence="4 7" id="KW-0812">Transmembrane</keyword>
<feature type="transmembrane region" description="Helical" evidence="7">
    <location>
        <begin position="308"/>
        <end position="329"/>
    </location>
</feature>
<feature type="transmembrane region" description="Helical" evidence="7">
    <location>
        <begin position="205"/>
        <end position="222"/>
    </location>
</feature>
<evidence type="ECO:0000313" key="9">
    <source>
        <dbReference type="EMBL" id="MBC6470516.1"/>
    </source>
</evidence>
<sequence length="525" mass="54663">MSEPTTHREIRAGRKEWIGLAVLFLPCLLISMDISVLFFALPFISTDLEPSGTQQLWIMDIYGFVLAGMLITMGALGDRIGRRRLLMIGATAFSVASVIAAYSTSAELLITTRALLGLAGATLMPSTLALIRNMFHDPRQRKTAIAIWTAAITGGTMIGPIVGGFLLEHFWWGSAFMINVPAMALLLVLAPILLPEFRAPKAGGFDLLGAALSLTAVLPVIYGIKRIAVDGVEPFPAITLVAGLLIGVAFVHRQRTYAHPLIDITLFRDRAFSGSILINVVGMFCLIGYALFTTQYLQLVLGMRPFSAALWSLAASPAIMVAVGVAATLGKSVRPAVVIGGGLLVSSAGFVLLSQVRVESPLVIVLIAAGVLVSGIIVASTLTADLILTAAPPERAGTASALSETGSELGAALGMAILGTIGAAVYHHRMADVVAPGLPPEASHAARETLAGADAVAAQLPGPAGDTLLDAARHAFTQGMSVASATGAVLMVATAIAAVILLRHVPTAQHDGDEETTNAGRELVH</sequence>
<evidence type="ECO:0000256" key="2">
    <source>
        <dbReference type="ARBA" id="ARBA00022448"/>
    </source>
</evidence>
<feature type="transmembrane region" description="Helical" evidence="7">
    <location>
        <begin position="409"/>
        <end position="428"/>
    </location>
</feature>
<evidence type="ECO:0000256" key="4">
    <source>
        <dbReference type="ARBA" id="ARBA00022692"/>
    </source>
</evidence>
<proteinExistence type="predicted"/>
<name>A0ABR7M0G4_9ACTN</name>
<evidence type="ECO:0000259" key="8">
    <source>
        <dbReference type="PROSITE" id="PS50850"/>
    </source>
</evidence>
<keyword evidence="6 7" id="KW-0472">Membrane</keyword>
<dbReference type="RefSeq" id="WP_187247562.1">
    <property type="nucleotide sequence ID" value="NZ_BAAAOK010000003.1"/>
</dbReference>